<dbReference type="AlphaFoldDB" id="A0A8H3G452"/>
<dbReference type="Proteomes" id="UP000664534">
    <property type="component" value="Unassembled WGS sequence"/>
</dbReference>
<dbReference type="EC" id="3.4.14.10" evidence="4"/>
<evidence type="ECO:0000256" key="10">
    <source>
        <dbReference type="ARBA" id="ARBA00022825"/>
    </source>
</evidence>
<dbReference type="GO" id="GO:0046872">
    <property type="term" value="F:metal ion binding"/>
    <property type="evidence" value="ECO:0007669"/>
    <property type="project" value="UniProtKB-UniRule"/>
</dbReference>
<keyword evidence="6 15" id="KW-0645">Protease</keyword>
<dbReference type="Gene3D" id="3.40.50.200">
    <property type="entry name" value="Peptidase S8/S53 domain"/>
    <property type="match status" value="1"/>
</dbReference>
<feature type="binding site" evidence="15">
    <location>
        <position position="582"/>
    </location>
    <ligand>
        <name>Ca(2+)</name>
        <dbReference type="ChEBI" id="CHEBI:29108"/>
    </ligand>
</feature>
<feature type="binding site" evidence="15">
    <location>
        <position position="600"/>
    </location>
    <ligand>
        <name>Ca(2+)</name>
        <dbReference type="ChEBI" id="CHEBI:29108"/>
    </ligand>
</feature>
<dbReference type="SUPFAM" id="SSF52743">
    <property type="entry name" value="Subtilisin-like"/>
    <property type="match status" value="1"/>
</dbReference>
<dbReference type="GO" id="GO:0004252">
    <property type="term" value="F:serine-type endopeptidase activity"/>
    <property type="evidence" value="ECO:0007669"/>
    <property type="project" value="UniProtKB-UniRule"/>
</dbReference>
<dbReference type="OrthoDB" id="409122at2759"/>
<feature type="signal peptide" evidence="17">
    <location>
        <begin position="1"/>
        <end position="21"/>
    </location>
</feature>
<feature type="region of interest" description="Disordered" evidence="16">
    <location>
        <begin position="759"/>
        <end position="785"/>
    </location>
</feature>
<sequence length="1093" mass="119957">MLMRLHSVSFVLLAASTAILSSPLHSRTEYAVKDTHTVPSNWDEVGPAPAHKLLHLHIGLKQSQFDELERHLYEISTPSHPRYGQHLTNEEVDELVKPAEKTSNLVHDWLFDSGIDRSQLSYNRAKDFIKVSLPVSAIERLLDTKYSIYEHLDGDRIIRAPKWSLPKHLHEHIDTIQPTNSFFRPAGRRMTLKTLTPLEEINAAPALDFVTETEVAATPDSADAAVAKVCNTTFVTPLCLRTFYGTKGYKPQVPGQNQIGLTDFLGEANNRSDVQIFLEMFRKVAVSEAETFAVDVINGGNNQQTPDNATQLAAGKDLEGNLDAETIIGIGYPTPLTAFTTGGMPPFDPDDLTPTDTNEPYLQFLNAVLDMDTLPQIISSSYGDDEQTVPEAYAKKVCNLFAQLGAKGTSFLTASGDNGVGPTADCFTNNGSNTPTFLPSFPDGCPYVTSVGATKNFNPEVVAFDSANGFSSGGGFSNYFARPTYQNDNSVVKNYISSLGGEFDGLYNQAGRGYPDIAAQGQRFVTIWNGTIAILDGTSCSTPTASAILSLVNDALLAAGKPALGFLNPWLYSTGYSAFSDITSGSAIGCGGSGFPAFAGWDAVSGFGTPPIFYPGANNPWMIPYTHPSLSLGMHGGGRKRKVEDEEWGRRVRSGAPPSLALGMVENGDGMGQRAGDEDGTRSWGCARVFQAFAENACSSAPPEDAGVMAWDSAALYVTRERGGFEQENVCQPGANGGSNVFRFSLLPEMHGISPRYSEYETSNSSLSPKMHGTPPGYSGSPAMPRVGCAKRKRSEIEGAENEDVREQLNRSRSNATYVTELKAGRAKPQQLQTEAMDLSSSEYILSFSYIENYANINRLPKLDPTIPTLSHNGLKLGQLLPCGEILGFIDLPPLAQLYDLYSISRINPPPEHAWIQHTWRTIQTSLAIRPPTWQHNYWYEEISKSGTAHKDLTFRAIKTFRDLAERLWQVERTQETLNLFQKEMDYTVLLLLVHRHGDDRVRWEQRLKVLFSRLDPALRPLARPPTPAPFSTLTHKLGVAPWLQTPHLPAVKEESPERRAVFTPWPRLMGPSARGSGAPETLAVKDEPMYWS</sequence>
<evidence type="ECO:0000256" key="11">
    <source>
        <dbReference type="ARBA" id="ARBA00022837"/>
    </source>
</evidence>
<dbReference type="SMART" id="SM00944">
    <property type="entry name" value="Pro-kuma_activ"/>
    <property type="match status" value="1"/>
</dbReference>
<dbReference type="CDD" id="cd04056">
    <property type="entry name" value="Peptidases_S53"/>
    <property type="match status" value="1"/>
</dbReference>
<feature type="active site" description="Charge relay system" evidence="15">
    <location>
        <position position="323"/>
    </location>
</feature>
<feature type="active site" description="Charge relay system" evidence="15">
    <location>
        <position position="539"/>
    </location>
</feature>
<evidence type="ECO:0000256" key="5">
    <source>
        <dbReference type="ARBA" id="ARBA00022525"/>
    </source>
</evidence>
<keyword evidence="9 15" id="KW-0378">Hydrolase</keyword>
<keyword evidence="5" id="KW-0964">Secreted</keyword>
<feature type="chain" id="PRO_5034780071" description="tripeptidyl-peptidase II" evidence="17">
    <location>
        <begin position="22"/>
        <end position="1093"/>
    </location>
</feature>
<dbReference type="Pfam" id="PF00082">
    <property type="entry name" value="Peptidase_S8"/>
    <property type="match status" value="1"/>
</dbReference>
<comment type="caution">
    <text evidence="19">The sequence shown here is derived from an EMBL/GenBank/DDBJ whole genome shotgun (WGS) entry which is preliminary data.</text>
</comment>
<dbReference type="InterPro" id="IPR023828">
    <property type="entry name" value="Peptidase_S8_Ser-AS"/>
</dbReference>
<dbReference type="EMBL" id="CAJPDT010000076">
    <property type="protein sequence ID" value="CAF9934439.1"/>
    <property type="molecule type" value="Genomic_DNA"/>
</dbReference>
<feature type="region of interest" description="Disordered" evidence="16">
    <location>
        <begin position="1073"/>
        <end position="1093"/>
    </location>
</feature>
<keyword evidence="13" id="KW-0865">Zymogen</keyword>
<comment type="catalytic activity">
    <reaction evidence="1">
        <text>Release of an N-terminal tripeptide from a polypeptide.</text>
        <dbReference type="EC" id="3.4.14.10"/>
    </reaction>
</comment>
<name>A0A8H3G452_9LECA</name>
<evidence type="ECO:0000256" key="8">
    <source>
        <dbReference type="ARBA" id="ARBA00022729"/>
    </source>
</evidence>
<feature type="binding site" evidence="15">
    <location>
        <position position="581"/>
    </location>
    <ligand>
        <name>Ca(2+)</name>
        <dbReference type="ChEBI" id="CHEBI:29108"/>
    </ligand>
</feature>
<dbReference type="InterPro" id="IPR000209">
    <property type="entry name" value="Peptidase_S8/S53_dom"/>
</dbReference>
<feature type="domain" description="Peptidase S53" evidence="18">
    <location>
        <begin position="234"/>
        <end position="622"/>
    </location>
</feature>
<keyword evidence="7 15" id="KW-0479">Metal-binding</keyword>
<dbReference type="InterPro" id="IPR036852">
    <property type="entry name" value="Peptidase_S8/S53_dom_sf"/>
</dbReference>
<dbReference type="FunFam" id="3.40.50.200:FF:000015">
    <property type="entry name" value="Tripeptidyl peptidase A"/>
    <property type="match status" value="1"/>
</dbReference>
<comment type="subcellular location">
    <subcellularLocation>
        <location evidence="3">Secreted</location>
        <location evidence="3">Extracellular space</location>
    </subcellularLocation>
</comment>
<keyword evidence="12" id="KW-0843">Virulence</keyword>
<dbReference type="InterPro" id="IPR050819">
    <property type="entry name" value="Tripeptidyl-peptidase_I"/>
</dbReference>
<dbReference type="GO" id="GO:0006508">
    <property type="term" value="P:proteolysis"/>
    <property type="evidence" value="ECO:0007669"/>
    <property type="project" value="UniProtKB-KW"/>
</dbReference>
<organism evidence="19 20">
    <name type="scientific">Imshaugia aleurites</name>
    <dbReference type="NCBI Taxonomy" id="172621"/>
    <lineage>
        <taxon>Eukaryota</taxon>
        <taxon>Fungi</taxon>
        <taxon>Dikarya</taxon>
        <taxon>Ascomycota</taxon>
        <taxon>Pezizomycotina</taxon>
        <taxon>Lecanoromycetes</taxon>
        <taxon>OSLEUM clade</taxon>
        <taxon>Lecanoromycetidae</taxon>
        <taxon>Lecanorales</taxon>
        <taxon>Lecanorineae</taxon>
        <taxon>Parmeliaceae</taxon>
        <taxon>Imshaugia</taxon>
    </lineage>
</organism>
<protein>
    <recommendedName>
        <fullName evidence="4">tripeptidyl-peptidase II</fullName>
        <ecNumber evidence="4">3.4.14.10</ecNumber>
    </recommendedName>
</protein>
<dbReference type="Pfam" id="PF09286">
    <property type="entry name" value="Pro-kuma_activ"/>
    <property type="match status" value="1"/>
</dbReference>
<evidence type="ECO:0000259" key="18">
    <source>
        <dbReference type="PROSITE" id="PS51695"/>
    </source>
</evidence>
<dbReference type="GO" id="GO:0008240">
    <property type="term" value="F:tripeptidyl-peptidase activity"/>
    <property type="evidence" value="ECO:0007669"/>
    <property type="project" value="UniProtKB-EC"/>
</dbReference>
<gene>
    <name evidence="19" type="ORF">IMSHALPRED_009720</name>
</gene>
<dbReference type="CDD" id="cd11377">
    <property type="entry name" value="Pro-peptidase_S53"/>
    <property type="match status" value="1"/>
</dbReference>
<dbReference type="PROSITE" id="PS00138">
    <property type="entry name" value="SUBTILASE_SER"/>
    <property type="match status" value="1"/>
</dbReference>
<evidence type="ECO:0000256" key="4">
    <source>
        <dbReference type="ARBA" id="ARBA00012462"/>
    </source>
</evidence>
<keyword evidence="14" id="KW-0325">Glycoprotein</keyword>
<keyword evidence="20" id="KW-1185">Reference proteome</keyword>
<keyword evidence="8 17" id="KW-0732">Signal</keyword>
<evidence type="ECO:0000256" key="13">
    <source>
        <dbReference type="ARBA" id="ARBA00023145"/>
    </source>
</evidence>
<evidence type="ECO:0000256" key="6">
    <source>
        <dbReference type="ARBA" id="ARBA00022670"/>
    </source>
</evidence>
<comment type="cofactor">
    <cofactor evidence="15">
        <name>Ca(2+)</name>
        <dbReference type="ChEBI" id="CHEBI:29108"/>
    </cofactor>
    <text evidence="15">Binds 1 Ca(2+) ion per subunit.</text>
</comment>
<evidence type="ECO:0000256" key="2">
    <source>
        <dbReference type="ARBA" id="ARBA00002451"/>
    </source>
</evidence>
<evidence type="ECO:0000256" key="1">
    <source>
        <dbReference type="ARBA" id="ARBA00001910"/>
    </source>
</evidence>
<evidence type="ECO:0000256" key="9">
    <source>
        <dbReference type="ARBA" id="ARBA00022801"/>
    </source>
</evidence>
<comment type="function">
    <text evidence="2">Secreted tripeptidyl-peptidase which degrades proteins at acidic pHs and is involved in virulence.</text>
</comment>
<feature type="binding site" evidence="15">
    <location>
        <position position="602"/>
    </location>
    <ligand>
        <name>Ca(2+)</name>
        <dbReference type="ChEBI" id="CHEBI:29108"/>
    </ligand>
</feature>
<evidence type="ECO:0000256" key="3">
    <source>
        <dbReference type="ARBA" id="ARBA00004239"/>
    </source>
</evidence>
<evidence type="ECO:0000256" key="7">
    <source>
        <dbReference type="ARBA" id="ARBA00022723"/>
    </source>
</evidence>
<dbReference type="GO" id="GO:0005576">
    <property type="term" value="C:extracellular region"/>
    <property type="evidence" value="ECO:0007669"/>
    <property type="project" value="UniProtKB-SubCell"/>
</dbReference>
<dbReference type="SUPFAM" id="SSF54897">
    <property type="entry name" value="Protease propeptides/inhibitors"/>
    <property type="match status" value="1"/>
</dbReference>
<dbReference type="PANTHER" id="PTHR14218">
    <property type="entry name" value="PROTEASE S8 TRIPEPTIDYL PEPTIDASE I CLN2"/>
    <property type="match status" value="1"/>
</dbReference>
<keyword evidence="11 15" id="KW-0106">Calcium</keyword>
<evidence type="ECO:0000256" key="17">
    <source>
        <dbReference type="SAM" id="SignalP"/>
    </source>
</evidence>
<feature type="active site" description="Charge relay system" evidence="15">
    <location>
        <position position="319"/>
    </location>
</feature>
<feature type="compositionally biased region" description="Basic and acidic residues" evidence="16">
    <location>
        <begin position="1084"/>
        <end position="1093"/>
    </location>
</feature>
<dbReference type="PANTHER" id="PTHR14218:SF39">
    <property type="entry name" value="PEPTIDASE S53 DOMAIN-CONTAINING PROTEIN"/>
    <property type="match status" value="1"/>
</dbReference>
<evidence type="ECO:0000313" key="20">
    <source>
        <dbReference type="Proteomes" id="UP000664534"/>
    </source>
</evidence>
<proteinExistence type="predicted"/>
<dbReference type="InterPro" id="IPR030400">
    <property type="entry name" value="Sedolisin_dom"/>
</dbReference>
<reference evidence="19" key="1">
    <citation type="submission" date="2021-03" db="EMBL/GenBank/DDBJ databases">
        <authorList>
            <person name="Tagirdzhanova G."/>
        </authorList>
    </citation>
    <scope>NUCLEOTIDE SEQUENCE</scope>
</reference>
<evidence type="ECO:0000256" key="14">
    <source>
        <dbReference type="ARBA" id="ARBA00023180"/>
    </source>
</evidence>
<evidence type="ECO:0000313" key="19">
    <source>
        <dbReference type="EMBL" id="CAF9934439.1"/>
    </source>
</evidence>
<evidence type="ECO:0000256" key="16">
    <source>
        <dbReference type="SAM" id="MobiDB-lite"/>
    </source>
</evidence>
<evidence type="ECO:0000256" key="12">
    <source>
        <dbReference type="ARBA" id="ARBA00023026"/>
    </source>
</evidence>
<dbReference type="InterPro" id="IPR015366">
    <property type="entry name" value="S53_propep"/>
</dbReference>
<accession>A0A8H3G452</accession>
<dbReference type="PROSITE" id="PS51695">
    <property type="entry name" value="SEDOLISIN"/>
    <property type="match status" value="1"/>
</dbReference>
<evidence type="ECO:0000256" key="15">
    <source>
        <dbReference type="PROSITE-ProRule" id="PRU01032"/>
    </source>
</evidence>
<keyword evidence="10 15" id="KW-0720">Serine protease</keyword>